<comment type="caution">
    <text evidence="3">The sequence shown here is derived from an EMBL/GenBank/DDBJ whole genome shotgun (WGS) entry which is preliminary data.</text>
</comment>
<dbReference type="Proteomes" id="UP001195571">
    <property type="component" value="Unassembled WGS sequence"/>
</dbReference>
<keyword evidence="1" id="KW-0175">Coiled coil</keyword>
<keyword evidence="4" id="KW-1185">Reference proteome</keyword>
<accession>A0ABS5CZ81</accession>
<sequence>MGLKGNQPEPKPLSNYHEELEDNKEPNQPSRTKRETKTPKSKIQITQENYDKIKSYILSENENEVLSLDNLTEKEKITIEEARESQKQILKFRKENKERILEYQQKCDDYKKQISELDPKKYENKIEALNGMLSNAIKLKDSLQRQYDNDISRNTYGYPLENINALYEITSNEG</sequence>
<protein>
    <submittedName>
        <fullName evidence="3">Uncharacterized protein</fullName>
    </submittedName>
</protein>
<reference evidence="3" key="1">
    <citation type="submission" date="2021-04" db="EMBL/GenBank/DDBJ databases">
        <title>Genomic features of Candidatus Phytoplasma meliae isolate ChTYXIII (1SrXIII-G).</title>
        <authorList>
            <person name="Fernandez F.D."/>
            <person name="Conci L.R."/>
        </authorList>
    </citation>
    <scope>NUCLEOTIDE SEQUENCE [LARGE SCALE GENOMIC DNA]</scope>
    <source>
        <strain evidence="3">ChTYXIII-Mo</strain>
    </source>
</reference>
<evidence type="ECO:0000313" key="4">
    <source>
        <dbReference type="Proteomes" id="UP001195571"/>
    </source>
</evidence>
<name>A0ABS5CZ81_9MOLU</name>
<evidence type="ECO:0000313" key="3">
    <source>
        <dbReference type="EMBL" id="MBP5836288.1"/>
    </source>
</evidence>
<proteinExistence type="predicted"/>
<evidence type="ECO:0000256" key="2">
    <source>
        <dbReference type="SAM" id="MobiDB-lite"/>
    </source>
</evidence>
<organism evidence="3 4">
    <name type="scientific">Candidatus Phytoplasma meliae</name>
    <dbReference type="NCBI Taxonomy" id="1848402"/>
    <lineage>
        <taxon>Bacteria</taxon>
        <taxon>Bacillati</taxon>
        <taxon>Mycoplasmatota</taxon>
        <taxon>Mollicutes</taxon>
        <taxon>Acholeplasmatales</taxon>
        <taxon>Acholeplasmataceae</taxon>
        <taxon>Candidatus Phytoplasma</taxon>
        <taxon>16SrXIII (Mexican periwinkle virescence group)</taxon>
    </lineage>
</organism>
<gene>
    <name evidence="3" type="ORF">CHTY_003535</name>
</gene>
<feature type="coiled-coil region" evidence="1">
    <location>
        <begin position="68"/>
        <end position="146"/>
    </location>
</feature>
<feature type="region of interest" description="Disordered" evidence="2">
    <location>
        <begin position="1"/>
        <end position="46"/>
    </location>
</feature>
<evidence type="ECO:0000256" key="1">
    <source>
        <dbReference type="SAM" id="Coils"/>
    </source>
</evidence>
<dbReference type="EMBL" id="JACAOD020000021">
    <property type="protein sequence ID" value="MBP5836288.1"/>
    <property type="molecule type" value="Genomic_DNA"/>
</dbReference>